<organism evidence="2 3">
    <name type="scientific">Glaciecola siphonariae</name>
    <dbReference type="NCBI Taxonomy" id="521012"/>
    <lineage>
        <taxon>Bacteria</taxon>
        <taxon>Pseudomonadati</taxon>
        <taxon>Pseudomonadota</taxon>
        <taxon>Gammaproteobacteria</taxon>
        <taxon>Alteromonadales</taxon>
        <taxon>Alteromonadaceae</taxon>
        <taxon>Glaciecola</taxon>
    </lineage>
</organism>
<evidence type="ECO:0000313" key="2">
    <source>
        <dbReference type="EMBL" id="MFC4700615.1"/>
    </source>
</evidence>
<keyword evidence="1" id="KW-1133">Transmembrane helix</keyword>
<accession>A0ABV9LYA9</accession>
<dbReference type="EMBL" id="JBHSGU010000002">
    <property type="protein sequence ID" value="MFC4700615.1"/>
    <property type="molecule type" value="Genomic_DNA"/>
</dbReference>
<gene>
    <name evidence="2" type="ORF">ACFO4O_10625</name>
</gene>
<name>A0ABV9LYA9_9ALTE</name>
<feature type="transmembrane region" description="Helical" evidence="1">
    <location>
        <begin position="54"/>
        <end position="74"/>
    </location>
</feature>
<sequence length="151" mass="16617">MKKGFVLACIAAFILLNEDLNHFIVMLVLGDFEVGRAWQRAFGNTSIESMLFSGGFRLIPFIPLVLCALCTNLLTHLTGKVTLWVGFTATIAIIFIGYWGVTEALYTDAHASSTSAIGYIWAPIAAAAYSLVACIVTYFLLWLFELVLKRA</sequence>
<proteinExistence type="predicted"/>
<comment type="caution">
    <text evidence="2">The sequence shown here is derived from an EMBL/GenBank/DDBJ whole genome shotgun (WGS) entry which is preliminary data.</text>
</comment>
<protein>
    <submittedName>
        <fullName evidence="2">Uncharacterized protein</fullName>
    </submittedName>
</protein>
<dbReference type="RefSeq" id="WP_382408167.1">
    <property type="nucleotide sequence ID" value="NZ_JBHSGU010000002.1"/>
</dbReference>
<reference evidence="3" key="1">
    <citation type="journal article" date="2019" name="Int. J. Syst. Evol. Microbiol.">
        <title>The Global Catalogue of Microorganisms (GCM) 10K type strain sequencing project: providing services to taxonomists for standard genome sequencing and annotation.</title>
        <authorList>
            <consortium name="The Broad Institute Genomics Platform"/>
            <consortium name="The Broad Institute Genome Sequencing Center for Infectious Disease"/>
            <person name="Wu L."/>
            <person name="Ma J."/>
        </authorList>
    </citation>
    <scope>NUCLEOTIDE SEQUENCE [LARGE SCALE GENOMIC DNA]</scope>
    <source>
        <strain evidence="3">KACC 12507</strain>
    </source>
</reference>
<keyword evidence="1" id="KW-0472">Membrane</keyword>
<evidence type="ECO:0000313" key="3">
    <source>
        <dbReference type="Proteomes" id="UP001595897"/>
    </source>
</evidence>
<dbReference type="Proteomes" id="UP001595897">
    <property type="component" value="Unassembled WGS sequence"/>
</dbReference>
<feature type="transmembrane region" description="Helical" evidence="1">
    <location>
        <begin position="81"/>
        <end position="100"/>
    </location>
</feature>
<evidence type="ECO:0000256" key="1">
    <source>
        <dbReference type="SAM" id="Phobius"/>
    </source>
</evidence>
<keyword evidence="3" id="KW-1185">Reference proteome</keyword>
<feature type="transmembrane region" description="Helical" evidence="1">
    <location>
        <begin position="120"/>
        <end position="144"/>
    </location>
</feature>
<keyword evidence="1" id="KW-0812">Transmembrane</keyword>